<comment type="caution">
    <text evidence="4">The sequence shown here is derived from an EMBL/GenBank/DDBJ whole genome shotgun (WGS) entry which is preliminary data.</text>
</comment>
<dbReference type="SMART" id="SM00935">
    <property type="entry name" value="OmpH"/>
    <property type="match status" value="1"/>
</dbReference>
<dbReference type="GO" id="GO:0050821">
    <property type="term" value="P:protein stabilization"/>
    <property type="evidence" value="ECO:0007669"/>
    <property type="project" value="TreeGrafter"/>
</dbReference>
<dbReference type="GO" id="GO:0051082">
    <property type="term" value="F:unfolded protein binding"/>
    <property type="evidence" value="ECO:0007669"/>
    <property type="project" value="InterPro"/>
</dbReference>
<dbReference type="EMBL" id="VORU01000001">
    <property type="protein sequence ID" value="TXD70683.1"/>
    <property type="molecule type" value="Genomic_DNA"/>
</dbReference>
<dbReference type="Pfam" id="PF03938">
    <property type="entry name" value="OmpH"/>
    <property type="match status" value="1"/>
</dbReference>
<dbReference type="PANTHER" id="PTHR35089">
    <property type="entry name" value="CHAPERONE PROTEIN SKP"/>
    <property type="match status" value="1"/>
</dbReference>
<dbReference type="RefSeq" id="WP_111813522.1">
    <property type="nucleotide sequence ID" value="NZ_CBCRZQ010000001.1"/>
</dbReference>
<dbReference type="AlphaFoldDB" id="A0A5C6YUS0"/>
<organism evidence="4 5">
    <name type="scientific">Aequorivita lipolytica</name>
    <dbReference type="NCBI Taxonomy" id="153267"/>
    <lineage>
        <taxon>Bacteria</taxon>
        <taxon>Pseudomonadati</taxon>
        <taxon>Bacteroidota</taxon>
        <taxon>Flavobacteriia</taxon>
        <taxon>Flavobacteriales</taxon>
        <taxon>Flavobacteriaceae</taxon>
        <taxon>Aequorivita</taxon>
    </lineage>
</organism>
<name>A0A5C6YUS0_9FLAO</name>
<dbReference type="Proteomes" id="UP000321945">
    <property type="component" value="Unassembled WGS sequence"/>
</dbReference>
<evidence type="ECO:0000256" key="3">
    <source>
        <dbReference type="SAM" id="SignalP"/>
    </source>
</evidence>
<protein>
    <submittedName>
        <fullName evidence="4">OmpH family outer membrane protein</fullName>
    </submittedName>
</protein>
<sequence>MKKMKIVLVAMALFMGATSFVNAQSKIAHINAQELIEAMPEYKAAQSQLEKVQKTYDTEIKAMAKELETKMKLYDGEAAGKSDEENQKRFQEVQGMQDNIQAYRQQALQDLDKKRTDIFKPILEKAQSTIQKVAKAQGYQYVLDSTVGSGGVILADGKDLMADVKKDLGM</sequence>
<keyword evidence="2 3" id="KW-0732">Signal</keyword>
<dbReference type="GO" id="GO:0005829">
    <property type="term" value="C:cytosol"/>
    <property type="evidence" value="ECO:0007669"/>
    <property type="project" value="TreeGrafter"/>
</dbReference>
<evidence type="ECO:0000313" key="4">
    <source>
        <dbReference type="EMBL" id="TXD70683.1"/>
    </source>
</evidence>
<proteinExistence type="inferred from homology"/>
<evidence type="ECO:0000256" key="2">
    <source>
        <dbReference type="ARBA" id="ARBA00022729"/>
    </source>
</evidence>
<feature type="chain" id="PRO_5023121519" evidence="3">
    <location>
        <begin position="24"/>
        <end position="170"/>
    </location>
</feature>
<dbReference type="Gene3D" id="3.30.910.20">
    <property type="entry name" value="Skp domain"/>
    <property type="match status" value="1"/>
</dbReference>
<dbReference type="PANTHER" id="PTHR35089:SF1">
    <property type="entry name" value="CHAPERONE PROTEIN SKP"/>
    <property type="match status" value="1"/>
</dbReference>
<accession>A0A5C6YUS0</accession>
<comment type="similarity">
    <text evidence="1">Belongs to the Skp family.</text>
</comment>
<dbReference type="SUPFAM" id="SSF111384">
    <property type="entry name" value="OmpH-like"/>
    <property type="match status" value="1"/>
</dbReference>
<reference evidence="4 5" key="1">
    <citation type="submission" date="2019-08" db="EMBL/GenBank/DDBJ databases">
        <title>Genome of Aequorivita lipolytica Y10-2 (type strain).</title>
        <authorList>
            <person name="Bowman J.P."/>
        </authorList>
    </citation>
    <scope>NUCLEOTIDE SEQUENCE [LARGE SCALE GENOMIC DNA]</scope>
    <source>
        <strain evidence="4 5">Y10-2</strain>
    </source>
</reference>
<evidence type="ECO:0000313" key="5">
    <source>
        <dbReference type="Proteomes" id="UP000321945"/>
    </source>
</evidence>
<evidence type="ECO:0000256" key="1">
    <source>
        <dbReference type="ARBA" id="ARBA00009091"/>
    </source>
</evidence>
<dbReference type="InterPro" id="IPR024930">
    <property type="entry name" value="Skp_dom_sf"/>
</dbReference>
<keyword evidence="5" id="KW-1185">Reference proteome</keyword>
<dbReference type="InterPro" id="IPR005632">
    <property type="entry name" value="Chaperone_Skp"/>
</dbReference>
<gene>
    <name evidence="4" type="ORF">ESV24_00890</name>
</gene>
<feature type="signal peptide" evidence="3">
    <location>
        <begin position="1"/>
        <end position="23"/>
    </location>
</feature>
<dbReference type="OrthoDB" id="1524711at2"/>